<feature type="compositionally biased region" description="Basic and acidic residues" evidence="1">
    <location>
        <begin position="34"/>
        <end position="43"/>
    </location>
</feature>
<name>A0A176W428_MARPO</name>
<sequence>MHVIYHAEVTYEDDPIRQENVRSSGYVVEGTGRPSERTWEERLPPAPLPSSPPRDWELLQRTEILLTACVMTEKENFHPLRCRHSVLHRRGCESMGTGDMMRADIKAWLENSQPFESHPARAKLLAPKRQVRGCLRVTTRPVVGLAVRVTNFKNPFALLYKIVLGGQWTPPGACRDDPPLTEFDIAQLFYELKGMYEV</sequence>
<proteinExistence type="predicted"/>
<comment type="caution">
    <text evidence="2">The sequence shown here is derived from an EMBL/GenBank/DDBJ whole genome shotgun (WGS) entry which is preliminary data.</text>
</comment>
<gene>
    <name evidence="2" type="ORF">AXG93_2167s1090</name>
</gene>
<dbReference type="EMBL" id="LVLJ01001832">
    <property type="protein sequence ID" value="OAE27780.1"/>
    <property type="molecule type" value="Genomic_DNA"/>
</dbReference>
<accession>A0A176W428</accession>
<evidence type="ECO:0000256" key="1">
    <source>
        <dbReference type="SAM" id="MobiDB-lite"/>
    </source>
</evidence>
<protein>
    <submittedName>
        <fullName evidence="2">Uncharacterized protein</fullName>
    </submittedName>
</protein>
<keyword evidence="3" id="KW-1185">Reference proteome</keyword>
<organism evidence="2 3">
    <name type="scientific">Marchantia polymorpha subsp. ruderalis</name>
    <dbReference type="NCBI Taxonomy" id="1480154"/>
    <lineage>
        <taxon>Eukaryota</taxon>
        <taxon>Viridiplantae</taxon>
        <taxon>Streptophyta</taxon>
        <taxon>Embryophyta</taxon>
        <taxon>Marchantiophyta</taxon>
        <taxon>Marchantiopsida</taxon>
        <taxon>Marchantiidae</taxon>
        <taxon>Marchantiales</taxon>
        <taxon>Marchantiaceae</taxon>
        <taxon>Marchantia</taxon>
    </lineage>
</organism>
<dbReference type="AlphaFoldDB" id="A0A176W428"/>
<dbReference type="Proteomes" id="UP000077202">
    <property type="component" value="Unassembled WGS sequence"/>
</dbReference>
<evidence type="ECO:0000313" key="3">
    <source>
        <dbReference type="Proteomes" id="UP000077202"/>
    </source>
</evidence>
<evidence type="ECO:0000313" key="2">
    <source>
        <dbReference type="EMBL" id="OAE27780.1"/>
    </source>
</evidence>
<feature type="region of interest" description="Disordered" evidence="1">
    <location>
        <begin position="27"/>
        <end position="53"/>
    </location>
</feature>
<reference evidence="2" key="1">
    <citation type="submission" date="2016-03" db="EMBL/GenBank/DDBJ databases">
        <title>Mechanisms controlling the formation of the plant cell surface in tip-growing cells are functionally conserved among land plants.</title>
        <authorList>
            <person name="Honkanen S."/>
            <person name="Jones V.A."/>
            <person name="Morieri G."/>
            <person name="Champion C."/>
            <person name="Hetherington A.J."/>
            <person name="Kelly S."/>
            <person name="Saint-Marcoux D."/>
            <person name="Proust H."/>
            <person name="Prescott H."/>
            <person name="Dolan L."/>
        </authorList>
    </citation>
    <scope>NUCLEOTIDE SEQUENCE [LARGE SCALE GENOMIC DNA]</scope>
    <source>
        <tissue evidence="2">Whole gametophyte</tissue>
    </source>
</reference>